<dbReference type="PANTHER" id="PTHR43303:SF4">
    <property type="entry name" value="NADPH DEHYDROGENASE C23G7.10C-RELATED"/>
    <property type="match status" value="1"/>
</dbReference>
<proteinExistence type="predicted"/>
<evidence type="ECO:0000313" key="8">
    <source>
        <dbReference type="Proteomes" id="UP000245081"/>
    </source>
</evidence>
<dbReference type="AlphaFoldDB" id="A0A2R5FDW2"/>
<dbReference type="GO" id="GO:0050661">
    <property type="term" value="F:NADP binding"/>
    <property type="evidence" value="ECO:0007669"/>
    <property type="project" value="InterPro"/>
</dbReference>
<evidence type="ECO:0000256" key="4">
    <source>
        <dbReference type="ARBA" id="ARBA00022857"/>
    </source>
</evidence>
<accession>A0A2R5FDW2</accession>
<protein>
    <submittedName>
        <fullName evidence="7">NADH:flavin oxidoreductase</fullName>
    </submittedName>
</protein>
<dbReference type="InterPro" id="IPR013785">
    <property type="entry name" value="Aldolase_TIM"/>
</dbReference>
<keyword evidence="8" id="KW-1185">Reference proteome</keyword>
<organism evidence="7 8">
    <name type="scientific">Novimethylophilus kurashikiensis</name>
    <dbReference type="NCBI Taxonomy" id="1825523"/>
    <lineage>
        <taxon>Bacteria</taxon>
        <taxon>Pseudomonadati</taxon>
        <taxon>Pseudomonadota</taxon>
        <taxon>Betaproteobacteria</taxon>
        <taxon>Nitrosomonadales</taxon>
        <taxon>Methylophilaceae</taxon>
        <taxon>Novimethylophilus</taxon>
    </lineage>
</organism>
<dbReference type="GO" id="GO:0003959">
    <property type="term" value="F:NADPH dehydrogenase activity"/>
    <property type="evidence" value="ECO:0007669"/>
    <property type="project" value="InterPro"/>
</dbReference>
<dbReference type="RefSeq" id="WP_109016174.1">
    <property type="nucleotide sequence ID" value="NZ_BDOQ01000013.1"/>
</dbReference>
<sequence length="366" mass="39487">MSQLFSPVAIGNLTLKNRIVIAPMCQYSAVNGEATDWHMMHLGSLSHSGAGMLIIEATAVEAIGRISPADLGLWSDATEAALARVLKAVRQYSAMPIAIQLAHAGRKASCNVPWQGGAQIAPDQPDGWQTVGPSAVPFGAHDNPPVELDHAGVDRIKGAFVEAALRAHRLGIDAIELHAAHGYLLHEFLSPLSNRRTDGYGGSLENRMRFPLEVYDAMRAALPASMPIGVRISGTDWVEGGWEVEQSVVFAKHLRERGCAYIHVSSGGLSPEQKIPVGPNYQVPLAQRIREATGLTTIAVGLITEPQQAEELIANGSADIIGLARAMLYDPRWPWHAAAELGAQVDAPPQFWRSQPHQLKHLFSES</sequence>
<dbReference type="OrthoDB" id="8985337at2"/>
<keyword evidence="2" id="KW-0285">Flavoprotein</keyword>
<evidence type="ECO:0000256" key="3">
    <source>
        <dbReference type="ARBA" id="ARBA00022643"/>
    </source>
</evidence>
<dbReference type="InterPro" id="IPR044152">
    <property type="entry name" value="YqjM-like"/>
</dbReference>
<dbReference type="InterPro" id="IPR001155">
    <property type="entry name" value="OxRdtase_FMN_N"/>
</dbReference>
<feature type="domain" description="NADH:flavin oxidoreductase/NADH oxidase N-terminal" evidence="6">
    <location>
        <begin position="3"/>
        <end position="340"/>
    </location>
</feature>
<evidence type="ECO:0000256" key="1">
    <source>
        <dbReference type="ARBA" id="ARBA00001917"/>
    </source>
</evidence>
<evidence type="ECO:0000259" key="6">
    <source>
        <dbReference type="Pfam" id="PF00724"/>
    </source>
</evidence>
<dbReference type="Proteomes" id="UP000245081">
    <property type="component" value="Unassembled WGS sequence"/>
</dbReference>
<reference evidence="7 8" key="1">
    <citation type="journal article" date="2018" name="Environ. Microbiol.">
        <title>Isolation and genomic characterization of Novimethylophilus kurashikiensis gen. nov. sp. nov., a new lanthanide-dependent methylotrophic species of Methylophilaceae.</title>
        <authorList>
            <person name="Lv H."/>
            <person name="Sahin N."/>
            <person name="Tani A."/>
        </authorList>
    </citation>
    <scope>NUCLEOTIDE SEQUENCE [LARGE SCALE GENOMIC DNA]</scope>
    <source>
        <strain evidence="7 8">La2-4</strain>
    </source>
</reference>
<dbReference type="SUPFAM" id="SSF51395">
    <property type="entry name" value="FMN-linked oxidoreductases"/>
    <property type="match status" value="1"/>
</dbReference>
<dbReference type="Gene3D" id="3.20.20.70">
    <property type="entry name" value="Aldolase class I"/>
    <property type="match status" value="1"/>
</dbReference>
<keyword evidence="4" id="KW-0521">NADP</keyword>
<dbReference type="EMBL" id="BDOQ01000013">
    <property type="protein sequence ID" value="GBG15003.1"/>
    <property type="molecule type" value="Genomic_DNA"/>
</dbReference>
<evidence type="ECO:0000256" key="2">
    <source>
        <dbReference type="ARBA" id="ARBA00022630"/>
    </source>
</evidence>
<evidence type="ECO:0000313" key="7">
    <source>
        <dbReference type="EMBL" id="GBG15003.1"/>
    </source>
</evidence>
<comment type="cofactor">
    <cofactor evidence="1">
        <name>FMN</name>
        <dbReference type="ChEBI" id="CHEBI:58210"/>
    </cofactor>
</comment>
<dbReference type="PANTHER" id="PTHR43303">
    <property type="entry name" value="NADPH DEHYDROGENASE C23G7.10C-RELATED"/>
    <property type="match status" value="1"/>
</dbReference>
<gene>
    <name evidence="7" type="ORF">NMK_2604</name>
</gene>
<evidence type="ECO:0000256" key="5">
    <source>
        <dbReference type="ARBA" id="ARBA00023002"/>
    </source>
</evidence>
<dbReference type="CDD" id="cd02932">
    <property type="entry name" value="OYE_YqiM_FMN"/>
    <property type="match status" value="1"/>
</dbReference>
<keyword evidence="5" id="KW-0560">Oxidoreductase</keyword>
<name>A0A2R5FDW2_9PROT</name>
<dbReference type="GO" id="GO:0010181">
    <property type="term" value="F:FMN binding"/>
    <property type="evidence" value="ECO:0007669"/>
    <property type="project" value="InterPro"/>
</dbReference>
<dbReference type="Pfam" id="PF00724">
    <property type="entry name" value="Oxidored_FMN"/>
    <property type="match status" value="1"/>
</dbReference>
<keyword evidence="3" id="KW-0288">FMN</keyword>
<comment type="caution">
    <text evidence="7">The sequence shown here is derived from an EMBL/GenBank/DDBJ whole genome shotgun (WGS) entry which is preliminary data.</text>
</comment>